<protein>
    <submittedName>
        <fullName evidence="2">Uncharacterized protein</fullName>
    </submittedName>
</protein>
<feature type="region of interest" description="Disordered" evidence="1">
    <location>
        <begin position="48"/>
        <end position="67"/>
    </location>
</feature>
<evidence type="ECO:0000256" key="1">
    <source>
        <dbReference type="SAM" id="MobiDB-lite"/>
    </source>
</evidence>
<dbReference type="RefSeq" id="WP_089276221.1">
    <property type="nucleotide sequence ID" value="NZ_FZON01000003.1"/>
</dbReference>
<accession>A0A239BDR8</accession>
<proteinExistence type="predicted"/>
<gene>
    <name evidence="2" type="ORF">SAMN04488078_100331</name>
</gene>
<evidence type="ECO:0000313" key="2">
    <source>
        <dbReference type="EMBL" id="SNS05701.1"/>
    </source>
</evidence>
<organism evidence="2 3">
    <name type="scientific">Antarctobacter heliothermus</name>
    <dbReference type="NCBI Taxonomy" id="74033"/>
    <lineage>
        <taxon>Bacteria</taxon>
        <taxon>Pseudomonadati</taxon>
        <taxon>Pseudomonadota</taxon>
        <taxon>Alphaproteobacteria</taxon>
        <taxon>Rhodobacterales</taxon>
        <taxon>Roseobacteraceae</taxon>
        <taxon>Antarctobacter</taxon>
    </lineage>
</organism>
<reference evidence="2 3" key="1">
    <citation type="submission" date="2017-06" db="EMBL/GenBank/DDBJ databases">
        <authorList>
            <person name="Kim H.J."/>
            <person name="Triplett B.A."/>
        </authorList>
    </citation>
    <scope>NUCLEOTIDE SEQUENCE [LARGE SCALE GENOMIC DNA]</scope>
    <source>
        <strain evidence="2 3">DSM 11445</strain>
    </source>
</reference>
<name>A0A239BDR8_9RHOB</name>
<sequence>MNTLPPISRDPAADLDLLEDARRAMRRKALECLAEADRLDALYVAVTSTPAGGSQPDFDTDPDGDPN</sequence>
<dbReference type="Proteomes" id="UP000198440">
    <property type="component" value="Unassembled WGS sequence"/>
</dbReference>
<feature type="compositionally biased region" description="Acidic residues" evidence="1">
    <location>
        <begin position="58"/>
        <end position="67"/>
    </location>
</feature>
<dbReference type="EMBL" id="FZON01000003">
    <property type="protein sequence ID" value="SNS05701.1"/>
    <property type="molecule type" value="Genomic_DNA"/>
</dbReference>
<dbReference type="AlphaFoldDB" id="A0A239BDR8"/>
<evidence type="ECO:0000313" key="3">
    <source>
        <dbReference type="Proteomes" id="UP000198440"/>
    </source>
</evidence>